<dbReference type="EMBL" id="QCZI01000005">
    <property type="protein sequence ID" value="PWA05792.1"/>
    <property type="molecule type" value="Genomic_DNA"/>
</dbReference>
<comment type="caution">
    <text evidence="1">The sequence shown here is derived from an EMBL/GenBank/DDBJ whole genome shotgun (WGS) entry which is preliminary data.</text>
</comment>
<evidence type="ECO:0000313" key="2">
    <source>
        <dbReference type="Proteomes" id="UP000245449"/>
    </source>
</evidence>
<evidence type="ECO:0000313" key="1">
    <source>
        <dbReference type="EMBL" id="PWA05792.1"/>
    </source>
</evidence>
<proteinExistence type="predicted"/>
<accession>A0A2U1JKX2</accession>
<reference evidence="1 2" key="1">
    <citation type="submission" date="2018-04" db="EMBL/GenBank/DDBJ databases">
        <title>Flavobacterium sp. nov., isolated from glacier ice.</title>
        <authorList>
            <person name="Liu Q."/>
            <person name="Xin Y.-H."/>
        </authorList>
    </citation>
    <scope>NUCLEOTIDE SEQUENCE [LARGE SCALE GENOMIC DNA]</scope>
    <source>
        <strain evidence="1 2">RB1R5</strain>
    </source>
</reference>
<gene>
    <name evidence="1" type="ORF">DB895_05040</name>
</gene>
<name>A0A2U1JKX2_9FLAO</name>
<sequence>MKSFVIALCMLGLTPNSYSQVDQGGVSGNESLKTIELPEVVVRRAGKDFSVYMPDRDAVLGVKQLEKEFIGYKLGKEYQGEDSYLVIMNSKKGTLTATYNENGKLTSVVENYKNIKLPGAVIYSIYKTFPGWKIVNDKYLYSQKEGDIVKKQYHVKLKKDKKVNKIIVHPNGEILKGG</sequence>
<dbReference type="AlphaFoldDB" id="A0A2U1JKX2"/>
<dbReference type="Proteomes" id="UP000245449">
    <property type="component" value="Unassembled WGS sequence"/>
</dbReference>
<organism evidence="1 2">
    <name type="scientific">Flavobacterium psychrotolerans</name>
    <dbReference type="NCBI Taxonomy" id="2169410"/>
    <lineage>
        <taxon>Bacteria</taxon>
        <taxon>Pseudomonadati</taxon>
        <taxon>Bacteroidota</taxon>
        <taxon>Flavobacteriia</taxon>
        <taxon>Flavobacteriales</taxon>
        <taxon>Flavobacteriaceae</taxon>
        <taxon>Flavobacterium</taxon>
    </lineage>
</organism>
<dbReference type="OrthoDB" id="1428473at2"/>
<dbReference type="SUPFAM" id="SSF160574">
    <property type="entry name" value="BT0923-like"/>
    <property type="match status" value="1"/>
</dbReference>
<evidence type="ECO:0008006" key="3">
    <source>
        <dbReference type="Google" id="ProtNLM"/>
    </source>
</evidence>
<keyword evidence="2" id="KW-1185">Reference proteome</keyword>
<protein>
    <recommendedName>
        <fullName evidence="3">Nicotinate-nucleotide adenylyltransferase</fullName>
    </recommendedName>
</protein>
<dbReference type="RefSeq" id="WP_116724277.1">
    <property type="nucleotide sequence ID" value="NZ_QCZI01000005.1"/>
</dbReference>